<comment type="similarity">
    <text evidence="2">Belongs to the nucleoplasmin family.</text>
</comment>
<feature type="domain" description="Nucleoplasmin core" evidence="5">
    <location>
        <begin position="15"/>
        <end position="124"/>
    </location>
</feature>
<protein>
    <recommendedName>
        <fullName evidence="5">Nucleoplasmin core domain-containing protein</fullName>
    </recommendedName>
</protein>
<gene>
    <name evidence="6" type="ORF">ACJMK2_006054</name>
</gene>
<dbReference type="Gene3D" id="2.60.120.340">
    <property type="entry name" value="Nucleoplasmin core domain"/>
    <property type="match status" value="1"/>
</dbReference>
<proteinExistence type="inferred from homology"/>
<organism evidence="6 7">
    <name type="scientific">Sinanodonta woodiana</name>
    <name type="common">Chinese pond mussel</name>
    <name type="synonym">Anodonta woodiana</name>
    <dbReference type="NCBI Taxonomy" id="1069815"/>
    <lineage>
        <taxon>Eukaryota</taxon>
        <taxon>Metazoa</taxon>
        <taxon>Spiralia</taxon>
        <taxon>Lophotrochozoa</taxon>
        <taxon>Mollusca</taxon>
        <taxon>Bivalvia</taxon>
        <taxon>Autobranchia</taxon>
        <taxon>Heteroconchia</taxon>
        <taxon>Palaeoheterodonta</taxon>
        <taxon>Unionida</taxon>
        <taxon>Unionoidea</taxon>
        <taxon>Unionidae</taxon>
        <taxon>Unioninae</taxon>
        <taxon>Sinanodonta</taxon>
    </lineage>
</organism>
<dbReference type="AlphaFoldDB" id="A0ABD3VRY7"/>
<evidence type="ECO:0000259" key="5">
    <source>
        <dbReference type="Pfam" id="PF03066"/>
    </source>
</evidence>
<dbReference type="InterPro" id="IPR036824">
    <property type="entry name" value="Nucleoplasmin_core_dom_sf"/>
</dbReference>
<dbReference type="SUPFAM" id="SSF69203">
    <property type="entry name" value="Nucleoplasmin-like core domain"/>
    <property type="match status" value="1"/>
</dbReference>
<sequence length="208" mass="23678">MFRWVSDECRIADFMFSCELRKDKLDTTWSFEEEEEEEDTEYLIHTLFLKHAMLGSTATKGERNVVEIETKNFEKNIVKQPLICLSLGQQEMFNLDISFSQGSPVTFRLIEGSGPVYLAGQQLVEYPDDINESQDESMLDDDLGEEAEISKDEESFKKIPAKRKASSQISGKVKVIDQSSDRKKPQRGRGKEFAFNISMEGAPSGRVV</sequence>
<evidence type="ECO:0000313" key="6">
    <source>
        <dbReference type="EMBL" id="KAL3864364.1"/>
    </source>
</evidence>
<dbReference type="InterPro" id="IPR004301">
    <property type="entry name" value="Nucleoplasmin"/>
</dbReference>
<dbReference type="Proteomes" id="UP001634394">
    <property type="component" value="Unassembled WGS sequence"/>
</dbReference>
<dbReference type="PANTHER" id="PTHR22747">
    <property type="entry name" value="NUCLEOPLASMIN"/>
    <property type="match status" value="1"/>
</dbReference>
<dbReference type="EMBL" id="JBJQND010000010">
    <property type="protein sequence ID" value="KAL3864364.1"/>
    <property type="molecule type" value="Genomic_DNA"/>
</dbReference>
<dbReference type="GO" id="GO:0005634">
    <property type="term" value="C:nucleus"/>
    <property type="evidence" value="ECO:0007669"/>
    <property type="project" value="UniProtKB-SubCell"/>
</dbReference>
<accession>A0ABD3VRY7</accession>
<dbReference type="InterPro" id="IPR024057">
    <property type="entry name" value="Nucleoplasmin_core_dom"/>
</dbReference>
<evidence type="ECO:0000313" key="7">
    <source>
        <dbReference type="Proteomes" id="UP001634394"/>
    </source>
</evidence>
<comment type="caution">
    <text evidence="6">The sequence shown here is derived from an EMBL/GenBank/DDBJ whole genome shotgun (WGS) entry which is preliminary data.</text>
</comment>
<evidence type="ECO:0000256" key="2">
    <source>
        <dbReference type="ARBA" id="ARBA00010744"/>
    </source>
</evidence>
<dbReference type="PANTHER" id="PTHR22747:SF18">
    <property type="entry name" value="GEO09167P1-RELATED"/>
    <property type="match status" value="1"/>
</dbReference>
<feature type="region of interest" description="Disordered" evidence="4">
    <location>
        <begin position="149"/>
        <end position="195"/>
    </location>
</feature>
<reference evidence="6 7" key="1">
    <citation type="submission" date="2024-11" db="EMBL/GenBank/DDBJ databases">
        <title>Chromosome-level genome assembly of the freshwater bivalve Anodonta woodiana.</title>
        <authorList>
            <person name="Chen X."/>
        </authorList>
    </citation>
    <scope>NUCLEOTIDE SEQUENCE [LARGE SCALE GENOMIC DNA]</scope>
    <source>
        <strain evidence="6">MN2024</strain>
        <tissue evidence="6">Gills</tissue>
    </source>
</reference>
<evidence type="ECO:0000256" key="3">
    <source>
        <dbReference type="ARBA" id="ARBA00023242"/>
    </source>
</evidence>
<dbReference type="Pfam" id="PF03066">
    <property type="entry name" value="Nucleoplasmin"/>
    <property type="match status" value="1"/>
</dbReference>
<evidence type="ECO:0000256" key="4">
    <source>
        <dbReference type="SAM" id="MobiDB-lite"/>
    </source>
</evidence>
<evidence type="ECO:0000256" key="1">
    <source>
        <dbReference type="ARBA" id="ARBA00004123"/>
    </source>
</evidence>
<name>A0ABD3VRY7_SINWO</name>
<keyword evidence="3" id="KW-0539">Nucleus</keyword>
<keyword evidence="7" id="KW-1185">Reference proteome</keyword>
<comment type="subcellular location">
    <subcellularLocation>
        <location evidence="1">Nucleus</location>
    </subcellularLocation>
</comment>